<dbReference type="EMBL" id="RJJX01000010">
    <property type="protein sequence ID" value="RUT78229.1"/>
    <property type="molecule type" value="Genomic_DNA"/>
</dbReference>
<dbReference type="AlphaFoldDB" id="A0A434AV44"/>
<sequence length="120" mass="14105">MKIVARSLILLFVLLNFEGSAKTISFAEKRAQLITSWMEKKLELKPNQIPQIEALNLKCEKEIDRLSREKNGFSCMQAVRDSLLQKESEFRNILTSQQLESYLKCKCELKKELKRYYSQL</sequence>
<keyword evidence="2" id="KW-1185">Reference proteome</keyword>
<evidence type="ECO:0000313" key="1">
    <source>
        <dbReference type="EMBL" id="RUT78229.1"/>
    </source>
</evidence>
<organism evidence="1 2">
    <name type="scientific">Ancylomarina longa</name>
    <dbReference type="NCBI Taxonomy" id="2487017"/>
    <lineage>
        <taxon>Bacteria</taxon>
        <taxon>Pseudomonadati</taxon>
        <taxon>Bacteroidota</taxon>
        <taxon>Bacteroidia</taxon>
        <taxon>Marinilabiliales</taxon>
        <taxon>Marinifilaceae</taxon>
        <taxon>Ancylomarina</taxon>
    </lineage>
</organism>
<evidence type="ECO:0000313" key="2">
    <source>
        <dbReference type="Proteomes" id="UP000282985"/>
    </source>
</evidence>
<protein>
    <recommendedName>
        <fullName evidence="3">DUF4890 domain-containing protein</fullName>
    </recommendedName>
</protein>
<dbReference type="RefSeq" id="WP_127343674.1">
    <property type="nucleotide sequence ID" value="NZ_RJJX01000010.1"/>
</dbReference>
<proteinExistence type="predicted"/>
<gene>
    <name evidence="1" type="ORF">DLK05_09120</name>
</gene>
<name>A0A434AV44_9BACT</name>
<dbReference type="OrthoDB" id="1122753at2"/>
<accession>A0A434AV44</accession>
<reference evidence="1 2" key="1">
    <citation type="submission" date="2018-11" db="EMBL/GenBank/DDBJ databases">
        <title>Parancylomarina longa gen. nov., sp. nov., isolated from sediments of southern Okinawa.</title>
        <authorList>
            <person name="Fu T."/>
        </authorList>
    </citation>
    <scope>NUCLEOTIDE SEQUENCE [LARGE SCALE GENOMIC DNA]</scope>
    <source>
        <strain evidence="1 2">T3-2 S1-C</strain>
    </source>
</reference>
<evidence type="ECO:0008006" key="3">
    <source>
        <dbReference type="Google" id="ProtNLM"/>
    </source>
</evidence>
<dbReference type="Proteomes" id="UP000282985">
    <property type="component" value="Unassembled WGS sequence"/>
</dbReference>
<comment type="caution">
    <text evidence="1">The sequence shown here is derived from an EMBL/GenBank/DDBJ whole genome shotgun (WGS) entry which is preliminary data.</text>
</comment>